<dbReference type="Proteomes" id="UP000075714">
    <property type="component" value="Unassembled WGS sequence"/>
</dbReference>
<proteinExistence type="predicted"/>
<evidence type="ECO:0000313" key="3">
    <source>
        <dbReference type="EMBL" id="KXZ47598.1"/>
    </source>
</evidence>
<keyword evidence="4" id="KW-1185">Reference proteome</keyword>
<reference evidence="4" key="1">
    <citation type="journal article" date="2016" name="Nat. Commun.">
        <title>The Gonium pectorale genome demonstrates co-option of cell cycle regulation during the evolution of multicellularity.</title>
        <authorList>
            <person name="Hanschen E.R."/>
            <person name="Marriage T.N."/>
            <person name="Ferris P.J."/>
            <person name="Hamaji T."/>
            <person name="Toyoda A."/>
            <person name="Fujiyama A."/>
            <person name="Neme R."/>
            <person name="Noguchi H."/>
            <person name="Minakuchi Y."/>
            <person name="Suzuki M."/>
            <person name="Kawai-Toyooka H."/>
            <person name="Smith D.R."/>
            <person name="Sparks H."/>
            <person name="Anderson J."/>
            <person name="Bakaric R."/>
            <person name="Luria V."/>
            <person name="Karger A."/>
            <person name="Kirschner M.W."/>
            <person name="Durand P.M."/>
            <person name="Michod R.E."/>
            <person name="Nozaki H."/>
            <person name="Olson B.J."/>
        </authorList>
    </citation>
    <scope>NUCLEOTIDE SEQUENCE [LARGE SCALE GENOMIC DNA]</scope>
    <source>
        <strain evidence="4">NIES-2863</strain>
    </source>
</reference>
<organism evidence="3 4">
    <name type="scientific">Gonium pectorale</name>
    <name type="common">Green alga</name>
    <dbReference type="NCBI Taxonomy" id="33097"/>
    <lineage>
        <taxon>Eukaryota</taxon>
        <taxon>Viridiplantae</taxon>
        <taxon>Chlorophyta</taxon>
        <taxon>core chlorophytes</taxon>
        <taxon>Chlorophyceae</taxon>
        <taxon>CS clade</taxon>
        <taxon>Chlamydomonadales</taxon>
        <taxon>Volvocaceae</taxon>
        <taxon>Gonium</taxon>
    </lineage>
</organism>
<dbReference type="Pfam" id="PF00856">
    <property type="entry name" value="SET"/>
    <property type="match status" value="1"/>
</dbReference>
<dbReference type="PROSITE" id="PS50280">
    <property type="entry name" value="SET"/>
    <property type="match status" value="1"/>
</dbReference>
<dbReference type="OrthoDB" id="5560686at2759"/>
<accession>A0A150GCP6</accession>
<dbReference type="AlphaFoldDB" id="A0A150GCP6"/>
<evidence type="ECO:0000256" key="1">
    <source>
        <dbReference type="SAM" id="MobiDB-lite"/>
    </source>
</evidence>
<dbReference type="SUPFAM" id="SSF82199">
    <property type="entry name" value="SET domain"/>
    <property type="match status" value="1"/>
</dbReference>
<dbReference type="InterPro" id="IPR046341">
    <property type="entry name" value="SET_dom_sf"/>
</dbReference>
<feature type="compositionally biased region" description="Low complexity" evidence="1">
    <location>
        <begin position="142"/>
        <end position="151"/>
    </location>
</feature>
<sequence length="441" mass="44920">MANLAAHSGLAACTPPGPRGMKLVPHAAAQHGSLSAAPRSVVRAAERSAGSLQGPVVRALQSGPRRPPRAAACADASGSRHTAVRRLLAPGIGPLAALQKPAAAAATAAAAADAPAAPVPGPTTTATIRQASEDASQPPPDQSATPAAAAAHFPSPAAPVAAGTPPFCELDSLSALLQQFAGRTEGFDSGLQIDGLLAYYRRLGCSPQQIQEAVMAAAPEPGPAARQQGQQLLAAPRLGGAFAGADSEPLPLPLLPSTLAQQMQVAAWELLAATVAAAALAAYKARPRGWSRTDLLEVRASPIAGRGVFARAPIPARTVLGSYPGRLRSGAEMLVKCQDAPLAASYAFRTGDGRFLDPTDASGQPSPYPQPGWPWPLPIDVTLAFVNEPPKGSPGTNASVEDGSGPDELLFVAATDVPQGAELFIDYGITYDRSGYGSVRD</sequence>
<dbReference type="EMBL" id="LSYV01000035">
    <property type="protein sequence ID" value="KXZ47598.1"/>
    <property type="molecule type" value="Genomic_DNA"/>
</dbReference>
<dbReference type="Gene3D" id="2.170.270.10">
    <property type="entry name" value="SET domain"/>
    <property type="match status" value="1"/>
</dbReference>
<dbReference type="SMART" id="SM00317">
    <property type="entry name" value="SET"/>
    <property type="match status" value="1"/>
</dbReference>
<feature type="region of interest" description="Disordered" evidence="1">
    <location>
        <begin position="60"/>
        <end position="80"/>
    </location>
</feature>
<dbReference type="InterPro" id="IPR001214">
    <property type="entry name" value="SET_dom"/>
</dbReference>
<feature type="domain" description="SET" evidence="2">
    <location>
        <begin position="294"/>
        <end position="428"/>
    </location>
</feature>
<feature type="region of interest" description="Disordered" evidence="1">
    <location>
        <begin position="131"/>
        <end position="151"/>
    </location>
</feature>
<name>A0A150GCP6_GONPE</name>
<evidence type="ECO:0000259" key="2">
    <source>
        <dbReference type="PROSITE" id="PS50280"/>
    </source>
</evidence>
<protein>
    <recommendedName>
        <fullName evidence="2">SET domain-containing protein</fullName>
    </recommendedName>
</protein>
<evidence type="ECO:0000313" key="4">
    <source>
        <dbReference type="Proteomes" id="UP000075714"/>
    </source>
</evidence>
<comment type="caution">
    <text evidence="3">The sequence shown here is derived from an EMBL/GenBank/DDBJ whole genome shotgun (WGS) entry which is preliminary data.</text>
</comment>
<gene>
    <name evidence="3" type="ORF">GPECTOR_34g757</name>
</gene>